<dbReference type="EMBL" id="BARW01043293">
    <property type="protein sequence ID" value="GAJ19010.1"/>
    <property type="molecule type" value="Genomic_DNA"/>
</dbReference>
<comment type="caution">
    <text evidence="1">The sequence shown here is derived from an EMBL/GenBank/DDBJ whole genome shotgun (WGS) entry which is preliminary data.</text>
</comment>
<name>X1VZT4_9ZZZZ</name>
<proteinExistence type="predicted"/>
<dbReference type="AlphaFoldDB" id="X1VZT4"/>
<gene>
    <name evidence="1" type="ORF">S12H4_63520</name>
</gene>
<feature type="non-terminal residue" evidence="1">
    <location>
        <position position="37"/>
    </location>
</feature>
<evidence type="ECO:0000313" key="1">
    <source>
        <dbReference type="EMBL" id="GAJ19010.1"/>
    </source>
</evidence>
<sequence length="37" mass="4051">MGGKPTPAVGFAAGIERMIIAIDQQKIEWPLKKELNV</sequence>
<organism evidence="1">
    <name type="scientific">marine sediment metagenome</name>
    <dbReference type="NCBI Taxonomy" id="412755"/>
    <lineage>
        <taxon>unclassified sequences</taxon>
        <taxon>metagenomes</taxon>
        <taxon>ecological metagenomes</taxon>
    </lineage>
</organism>
<reference evidence="1" key="1">
    <citation type="journal article" date="2014" name="Front. Microbiol.">
        <title>High frequency of phylogenetically diverse reductive dehalogenase-homologous genes in deep subseafloor sedimentary metagenomes.</title>
        <authorList>
            <person name="Kawai M."/>
            <person name="Futagami T."/>
            <person name="Toyoda A."/>
            <person name="Takaki Y."/>
            <person name="Nishi S."/>
            <person name="Hori S."/>
            <person name="Arai W."/>
            <person name="Tsubouchi T."/>
            <person name="Morono Y."/>
            <person name="Uchiyama I."/>
            <person name="Ito T."/>
            <person name="Fujiyama A."/>
            <person name="Inagaki F."/>
            <person name="Takami H."/>
        </authorList>
    </citation>
    <scope>NUCLEOTIDE SEQUENCE</scope>
    <source>
        <strain evidence="1">Expedition CK06-06</strain>
    </source>
</reference>
<accession>X1VZT4</accession>
<protein>
    <submittedName>
        <fullName evidence="1">Uncharacterized protein</fullName>
    </submittedName>
</protein>